<keyword evidence="1 7" id="KW-1003">Cell membrane</keyword>
<dbReference type="InterPro" id="IPR007060">
    <property type="entry name" value="FtsL/DivIC"/>
</dbReference>
<accession>A0A151AY62</accession>
<dbReference type="RefSeq" id="WP_062282778.1">
    <property type="nucleotide sequence ID" value="NZ_LTBC01000003.1"/>
</dbReference>
<keyword evidence="5 7" id="KW-0472">Membrane</keyword>
<feature type="coiled-coil region" evidence="9">
    <location>
        <begin position="68"/>
        <end position="95"/>
    </location>
</feature>
<comment type="subcellular location">
    <subcellularLocation>
        <location evidence="7">Cell membrane</location>
        <topology evidence="7">Single-pass type II membrane protein</topology>
    </subcellularLocation>
    <text evidence="7">Localizes to the division septum where it forms a ring structure.</text>
</comment>
<dbReference type="Proteomes" id="UP000075670">
    <property type="component" value="Unassembled WGS sequence"/>
</dbReference>
<keyword evidence="9" id="KW-0175">Coiled coil</keyword>
<dbReference type="GO" id="GO:0043093">
    <property type="term" value="P:FtsZ-dependent cytokinesis"/>
    <property type="evidence" value="ECO:0007669"/>
    <property type="project" value="UniProtKB-UniRule"/>
</dbReference>
<comment type="similarity">
    <text evidence="7">Belongs to the FtsL family.</text>
</comment>
<dbReference type="HAMAP" id="MF_00910">
    <property type="entry name" value="FtsL"/>
    <property type="match status" value="1"/>
</dbReference>
<dbReference type="AlphaFoldDB" id="A0A151AY62"/>
<evidence type="ECO:0000256" key="2">
    <source>
        <dbReference type="ARBA" id="ARBA00022618"/>
    </source>
</evidence>
<evidence type="ECO:0000313" key="10">
    <source>
        <dbReference type="EMBL" id="KYH32599.1"/>
    </source>
</evidence>
<proteinExistence type="inferred from homology"/>
<keyword evidence="2 7" id="KW-0132">Cell division</keyword>
<comment type="function">
    <text evidence="7">Essential cell division protein.</text>
</comment>
<keyword evidence="3 7" id="KW-0812">Transmembrane</keyword>
<gene>
    <name evidence="10" type="primary">ftsL_2</name>
    <name evidence="7" type="synonym">ftsL</name>
    <name evidence="10" type="ORF">MOMUL_12010</name>
</gene>
<keyword evidence="4 7" id="KW-1133">Transmembrane helix</keyword>
<evidence type="ECO:0000256" key="9">
    <source>
        <dbReference type="SAM" id="Coils"/>
    </source>
</evidence>
<dbReference type="InterPro" id="IPR011922">
    <property type="entry name" value="Cell_div_FtsL"/>
</dbReference>
<comment type="caution">
    <text evidence="10">The sequence shown here is derived from an EMBL/GenBank/DDBJ whole genome shotgun (WGS) entry which is preliminary data.</text>
</comment>
<dbReference type="GO" id="GO:0032153">
    <property type="term" value="C:cell division site"/>
    <property type="evidence" value="ECO:0007669"/>
    <property type="project" value="UniProtKB-UniRule"/>
</dbReference>
<evidence type="ECO:0000256" key="8">
    <source>
        <dbReference type="NCBIfam" id="TIGR02209"/>
    </source>
</evidence>
<evidence type="ECO:0000256" key="1">
    <source>
        <dbReference type="ARBA" id="ARBA00022475"/>
    </source>
</evidence>
<evidence type="ECO:0000256" key="3">
    <source>
        <dbReference type="ARBA" id="ARBA00022692"/>
    </source>
</evidence>
<dbReference type="PATRIC" id="fig|1122241.3.peg.1262"/>
<keyword evidence="11" id="KW-1185">Reference proteome</keyword>
<sequence>MLAAPPQELAYETNLVHKRLAGRKTPRPRAQNRARQKVVLLGLVLLAIGIAFGKTYLAVQLVIKGYELDALKQEINTMQRENERLQLEVARLKAPERIAAVATTRLGMVEPRAEQLYYVPGKAGQGQQLQVAAGEPAGKGVETTAPVQHSWLASLSRALQNWLDPVRVARVNS</sequence>
<keyword evidence="6 7" id="KW-0131">Cell cycle</keyword>
<dbReference type="GO" id="GO:0005886">
    <property type="term" value="C:plasma membrane"/>
    <property type="evidence" value="ECO:0007669"/>
    <property type="project" value="UniProtKB-SubCell"/>
</dbReference>
<organism evidence="10 11">
    <name type="scientific">Moorella mulderi DSM 14980</name>
    <dbReference type="NCBI Taxonomy" id="1122241"/>
    <lineage>
        <taxon>Bacteria</taxon>
        <taxon>Bacillati</taxon>
        <taxon>Bacillota</taxon>
        <taxon>Clostridia</taxon>
        <taxon>Neomoorellales</taxon>
        <taxon>Neomoorellaceae</taxon>
        <taxon>Neomoorella</taxon>
    </lineage>
</organism>
<dbReference type="NCBIfam" id="TIGR02209">
    <property type="entry name" value="ftsL_broad"/>
    <property type="match status" value="1"/>
</dbReference>
<feature type="transmembrane region" description="Helical" evidence="7">
    <location>
        <begin position="38"/>
        <end position="59"/>
    </location>
</feature>
<protein>
    <recommendedName>
        <fullName evidence="7 8">Cell division protein FtsL</fullName>
    </recommendedName>
</protein>
<reference evidence="10 11" key="1">
    <citation type="submission" date="2016-02" db="EMBL/GenBank/DDBJ databases">
        <title>Genome sequence of Moorella mulderi DSM 14980.</title>
        <authorList>
            <person name="Poehlein A."/>
            <person name="Daniel R."/>
        </authorList>
    </citation>
    <scope>NUCLEOTIDE SEQUENCE [LARGE SCALE GENOMIC DNA]</scope>
    <source>
        <strain evidence="10 11">DSM 14980</strain>
    </source>
</reference>
<dbReference type="EMBL" id="LTBC01000003">
    <property type="protein sequence ID" value="KYH32599.1"/>
    <property type="molecule type" value="Genomic_DNA"/>
</dbReference>
<name>A0A151AY62_9FIRM</name>
<evidence type="ECO:0000313" key="11">
    <source>
        <dbReference type="Proteomes" id="UP000075670"/>
    </source>
</evidence>
<dbReference type="OrthoDB" id="2082132at2"/>
<evidence type="ECO:0000256" key="6">
    <source>
        <dbReference type="ARBA" id="ARBA00023306"/>
    </source>
</evidence>
<dbReference type="Pfam" id="PF04977">
    <property type="entry name" value="DivIC"/>
    <property type="match status" value="1"/>
</dbReference>
<evidence type="ECO:0000256" key="5">
    <source>
        <dbReference type="ARBA" id="ARBA00023136"/>
    </source>
</evidence>
<evidence type="ECO:0000256" key="4">
    <source>
        <dbReference type="ARBA" id="ARBA00022989"/>
    </source>
</evidence>
<evidence type="ECO:0000256" key="7">
    <source>
        <dbReference type="HAMAP-Rule" id="MF_00910"/>
    </source>
</evidence>